<name>A0A5M3MS69_CONPW</name>
<proteinExistence type="predicted"/>
<feature type="transmembrane region" description="Helical" evidence="1">
    <location>
        <begin position="102"/>
        <end position="124"/>
    </location>
</feature>
<comment type="caution">
    <text evidence="3">The sequence shown here is derived from an EMBL/GenBank/DDBJ whole genome shotgun (WGS) entry which is preliminary data.</text>
</comment>
<dbReference type="Pfam" id="PF20152">
    <property type="entry name" value="DUF6534"/>
    <property type="match status" value="1"/>
</dbReference>
<feature type="transmembrane region" description="Helical" evidence="1">
    <location>
        <begin position="29"/>
        <end position="51"/>
    </location>
</feature>
<gene>
    <name evidence="3" type="ORF">CONPUDRAFT_164634</name>
</gene>
<dbReference type="PANTHER" id="PTHR40465">
    <property type="entry name" value="CHROMOSOME 1, WHOLE GENOME SHOTGUN SEQUENCE"/>
    <property type="match status" value="1"/>
</dbReference>
<dbReference type="RefSeq" id="XP_007767769.1">
    <property type="nucleotide sequence ID" value="XM_007769579.1"/>
</dbReference>
<dbReference type="GeneID" id="19205180"/>
<feature type="transmembrane region" description="Helical" evidence="1">
    <location>
        <begin position="63"/>
        <end position="82"/>
    </location>
</feature>
<organism evidence="3 4">
    <name type="scientific">Coniophora puteana (strain RWD-64-598)</name>
    <name type="common">Brown rot fungus</name>
    <dbReference type="NCBI Taxonomy" id="741705"/>
    <lineage>
        <taxon>Eukaryota</taxon>
        <taxon>Fungi</taxon>
        <taxon>Dikarya</taxon>
        <taxon>Basidiomycota</taxon>
        <taxon>Agaricomycotina</taxon>
        <taxon>Agaricomycetes</taxon>
        <taxon>Agaricomycetidae</taxon>
        <taxon>Boletales</taxon>
        <taxon>Coniophorineae</taxon>
        <taxon>Coniophoraceae</taxon>
        <taxon>Coniophora</taxon>
    </lineage>
</organism>
<keyword evidence="1" id="KW-1133">Transmembrane helix</keyword>
<dbReference type="OMA" id="WIISARN"/>
<dbReference type="Proteomes" id="UP000053558">
    <property type="component" value="Unassembled WGS sequence"/>
</dbReference>
<dbReference type="PANTHER" id="PTHR40465:SF1">
    <property type="entry name" value="DUF6534 DOMAIN-CONTAINING PROTEIN"/>
    <property type="match status" value="1"/>
</dbReference>
<dbReference type="KEGG" id="cput:CONPUDRAFT_164634"/>
<reference evidence="4" key="1">
    <citation type="journal article" date="2012" name="Science">
        <title>The Paleozoic origin of enzymatic lignin decomposition reconstructed from 31 fungal genomes.</title>
        <authorList>
            <person name="Floudas D."/>
            <person name="Binder M."/>
            <person name="Riley R."/>
            <person name="Barry K."/>
            <person name="Blanchette R.A."/>
            <person name="Henrissat B."/>
            <person name="Martinez A.T."/>
            <person name="Otillar R."/>
            <person name="Spatafora J.W."/>
            <person name="Yadav J.S."/>
            <person name="Aerts A."/>
            <person name="Benoit I."/>
            <person name="Boyd A."/>
            <person name="Carlson A."/>
            <person name="Copeland A."/>
            <person name="Coutinho P.M."/>
            <person name="de Vries R.P."/>
            <person name="Ferreira P."/>
            <person name="Findley K."/>
            <person name="Foster B."/>
            <person name="Gaskell J."/>
            <person name="Glotzer D."/>
            <person name="Gorecki P."/>
            <person name="Heitman J."/>
            <person name="Hesse C."/>
            <person name="Hori C."/>
            <person name="Igarashi K."/>
            <person name="Jurgens J.A."/>
            <person name="Kallen N."/>
            <person name="Kersten P."/>
            <person name="Kohler A."/>
            <person name="Kuees U."/>
            <person name="Kumar T.K.A."/>
            <person name="Kuo A."/>
            <person name="LaButti K."/>
            <person name="Larrondo L.F."/>
            <person name="Lindquist E."/>
            <person name="Ling A."/>
            <person name="Lombard V."/>
            <person name="Lucas S."/>
            <person name="Lundell T."/>
            <person name="Martin R."/>
            <person name="McLaughlin D.J."/>
            <person name="Morgenstern I."/>
            <person name="Morin E."/>
            <person name="Murat C."/>
            <person name="Nagy L.G."/>
            <person name="Nolan M."/>
            <person name="Ohm R.A."/>
            <person name="Patyshakuliyeva A."/>
            <person name="Rokas A."/>
            <person name="Ruiz-Duenas F.J."/>
            <person name="Sabat G."/>
            <person name="Salamov A."/>
            <person name="Samejima M."/>
            <person name="Schmutz J."/>
            <person name="Slot J.C."/>
            <person name="St John F."/>
            <person name="Stenlid J."/>
            <person name="Sun H."/>
            <person name="Sun S."/>
            <person name="Syed K."/>
            <person name="Tsang A."/>
            <person name="Wiebenga A."/>
            <person name="Young D."/>
            <person name="Pisabarro A."/>
            <person name="Eastwood D.C."/>
            <person name="Martin F."/>
            <person name="Cullen D."/>
            <person name="Grigoriev I.V."/>
            <person name="Hibbett D.S."/>
        </authorList>
    </citation>
    <scope>NUCLEOTIDE SEQUENCE [LARGE SCALE GENOMIC DNA]</scope>
    <source>
        <strain evidence="4">RWD-64-598 SS2</strain>
    </source>
</reference>
<feature type="transmembrane region" description="Helical" evidence="1">
    <location>
        <begin position="241"/>
        <end position="262"/>
    </location>
</feature>
<feature type="transmembrane region" description="Helical" evidence="1">
    <location>
        <begin position="215"/>
        <end position="235"/>
    </location>
</feature>
<feature type="domain" description="DUF6534" evidence="2">
    <location>
        <begin position="181"/>
        <end position="266"/>
    </location>
</feature>
<protein>
    <recommendedName>
        <fullName evidence="2">DUF6534 domain-containing protein</fullName>
    </recommendedName>
</protein>
<dbReference type="InterPro" id="IPR045339">
    <property type="entry name" value="DUF6534"/>
</dbReference>
<evidence type="ECO:0000259" key="2">
    <source>
        <dbReference type="Pfam" id="PF20152"/>
    </source>
</evidence>
<feature type="transmembrane region" description="Helical" evidence="1">
    <location>
        <begin position="136"/>
        <end position="155"/>
    </location>
</feature>
<keyword evidence="1" id="KW-0812">Transmembrane</keyword>
<keyword evidence="4" id="KW-1185">Reference proteome</keyword>
<accession>A0A5M3MS69</accession>
<sequence>MSVLSLIPHLDVNPDAYTPATPAQSYSPALVGCMISWAMYGASAGQCWYYGRSYPHDRLWYKVLVYGLFLMDSALTALSSYLEWRVLIMCRRKTSLECATVIPGESLGVFLITASIVFIVQAVYAYRIWIITGRSWMITAAVLVSAIIGLAVSLANDSYVAIQQTISPHQAMVIVVAVSCMLCDALISVSVFYYLHPKRSGVMRTNPRIYYISTITMNMGLLNFFLSICIVIFSTVPALELYVSTPLAIIPKSYINSAYAVLNARKARHPKARNFRQSTIEVPPLPTIHVTTCPRMSSSLKDSPQTV</sequence>
<feature type="transmembrane region" description="Helical" evidence="1">
    <location>
        <begin position="171"/>
        <end position="195"/>
    </location>
</feature>
<dbReference type="EMBL" id="JH711577">
    <property type="protein sequence ID" value="EIW81917.1"/>
    <property type="molecule type" value="Genomic_DNA"/>
</dbReference>
<dbReference type="AlphaFoldDB" id="A0A5M3MS69"/>
<evidence type="ECO:0000313" key="4">
    <source>
        <dbReference type="Proteomes" id="UP000053558"/>
    </source>
</evidence>
<evidence type="ECO:0000256" key="1">
    <source>
        <dbReference type="SAM" id="Phobius"/>
    </source>
</evidence>
<dbReference type="OrthoDB" id="2971182at2759"/>
<keyword evidence="1" id="KW-0472">Membrane</keyword>
<evidence type="ECO:0000313" key="3">
    <source>
        <dbReference type="EMBL" id="EIW81917.1"/>
    </source>
</evidence>